<dbReference type="AlphaFoldDB" id="A0A6J4TKC5"/>
<feature type="domain" description="UvrB interaction" evidence="3">
    <location>
        <begin position="1"/>
        <end position="69"/>
    </location>
</feature>
<dbReference type="Pfam" id="PF17757">
    <property type="entry name" value="UvrB_inter"/>
    <property type="match status" value="1"/>
</dbReference>
<dbReference type="InterPro" id="IPR027417">
    <property type="entry name" value="P-loop_NTPase"/>
</dbReference>
<dbReference type="Gene3D" id="3.30.2060.10">
    <property type="entry name" value="Penicillin-binding protein 1b domain"/>
    <property type="match status" value="1"/>
</dbReference>
<proteinExistence type="predicted"/>
<dbReference type="PANTHER" id="PTHR24029:SF1">
    <property type="entry name" value="TRANSCRIPTION-REPAIR-COUPLING FACTOR"/>
    <property type="match status" value="1"/>
</dbReference>
<feature type="non-terminal residue" evidence="4">
    <location>
        <position position="103"/>
    </location>
</feature>
<evidence type="ECO:0000313" key="4">
    <source>
        <dbReference type="EMBL" id="CAA9525710.1"/>
    </source>
</evidence>
<name>A0A6J4TKC5_9ACTN</name>
<dbReference type="InterPro" id="IPR004807">
    <property type="entry name" value="UvrB"/>
</dbReference>
<dbReference type="PANTHER" id="PTHR24029">
    <property type="entry name" value="UVRABC SYSTEM PROTEIN B"/>
    <property type="match status" value="1"/>
</dbReference>
<dbReference type="GO" id="GO:0016887">
    <property type="term" value="F:ATP hydrolysis activity"/>
    <property type="evidence" value="ECO:0007669"/>
    <property type="project" value="InterPro"/>
</dbReference>
<accession>A0A6J4TKC5</accession>
<dbReference type="GO" id="GO:0003677">
    <property type="term" value="F:DNA binding"/>
    <property type="evidence" value="ECO:0007669"/>
    <property type="project" value="InterPro"/>
</dbReference>
<keyword evidence="2" id="KW-0067">ATP-binding</keyword>
<dbReference type="EMBL" id="CADCWC010000094">
    <property type="protein sequence ID" value="CAA9525710.1"/>
    <property type="molecule type" value="Genomic_DNA"/>
</dbReference>
<keyword evidence="1" id="KW-0547">Nucleotide-binding</keyword>
<evidence type="ECO:0000259" key="3">
    <source>
        <dbReference type="Pfam" id="PF17757"/>
    </source>
</evidence>
<sequence>MGYARVDQVDDRGQFAVRGGLLDLYPATEDRAVRVDLFDDEIESLRWFSTFTQRSLGEAESIEVSPAAELAAEYRELAEIAALEDAENRPDIAELLPVGDFRE</sequence>
<organism evidence="4">
    <name type="scientific">uncultured Thermoleophilia bacterium</name>
    <dbReference type="NCBI Taxonomy" id="1497501"/>
    <lineage>
        <taxon>Bacteria</taxon>
        <taxon>Bacillati</taxon>
        <taxon>Actinomycetota</taxon>
        <taxon>Thermoleophilia</taxon>
        <taxon>environmental samples</taxon>
    </lineage>
</organism>
<dbReference type="GO" id="GO:0009380">
    <property type="term" value="C:excinuclease repair complex"/>
    <property type="evidence" value="ECO:0007669"/>
    <property type="project" value="InterPro"/>
</dbReference>
<dbReference type="SUPFAM" id="SSF52540">
    <property type="entry name" value="P-loop containing nucleoside triphosphate hydrolases"/>
    <property type="match status" value="1"/>
</dbReference>
<gene>
    <name evidence="4" type="ORF">AVDCRST_MAG79-499</name>
</gene>
<reference evidence="4" key="1">
    <citation type="submission" date="2020-02" db="EMBL/GenBank/DDBJ databases">
        <authorList>
            <person name="Meier V. D."/>
        </authorList>
    </citation>
    <scope>NUCLEOTIDE SEQUENCE</scope>
    <source>
        <strain evidence="4">AVDCRST_MAG79</strain>
    </source>
</reference>
<evidence type="ECO:0000256" key="1">
    <source>
        <dbReference type="ARBA" id="ARBA00022741"/>
    </source>
</evidence>
<dbReference type="InterPro" id="IPR041471">
    <property type="entry name" value="UvrB_inter"/>
</dbReference>
<dbReference type="GO" id="GO:0005524">
    <property type="term" value="F:ATP binding"/>
    <property type="evidence" value="ECO:0007669"/>
    <property type="project" value="UniProtKB-KW"/>
</dbReference>
<dbReference type="Gene3D" id="3.40.50.11180">
    <property type="match status" value="1"/>
</dbReference>
<dbReference type="GO" id="GO:0006289">
    <property type="term" value="P:nucleotide-excision repair"/>
    <property type="evidence" value="ECO:0007669"/>
    <property type="project" value="InterPro"/>
</dbReference>
<evidence type="ECO:0000256" key="2">
    <source>
        <dbReference type="ARBA" id="ARBA00022840"/>
    </source>
</evidence>
<protein>
    <submittedName>
        <fullName evidence="4">Transcription-repair coupling factor</fullName>
    </submittedName>
</protein>